<sequence>MVSPGWLYLCATPIGNLEDITLRVLHTLEQVDFIACEDTRHTLKLLNHYEIKKPLLSCHEHNERASAEKIVARLQAGESAAMVSDAGMPGVSDPGAVLVQLCIEHGVPFTVLPGACAALTALVLSGMDNTAFVFEGFLPREGRARREAMEHLLAQTRTSIFYESPQRLNRTLAALAEADGERRIAVLRELTKIHESVFRGTVAQAAAYFEANPPKGEFVLVLQGAPQRPPLSELDALPVEEALKILLDRGMEKKEAIKQLARARKVKKDDIYKIALELTES</sequence>
<evidence type="ECO:0000313" key="9">
    <source>
        <dbReference type="Proteomes" id="UP000654279"/>
    </source>
</evidence>
<dbReference type="EMBL" id="JACRSO010000001">
    <property type="protein sequence ID" value="MBC8528736.1"/>
    <property type="molecule type" value="Genomic_DNA"/>
</dbReference>
<accession>A0A926CZS8</accession>
<evidence type="ECO:0000259" key="7">
    <source>
        <dbReference type="Pfam" id="PF00590"/>
    </source>
</evidence>
<dbReference type="Gene3D" id="3.30.950.10">
    <property type="entry name" value="Methyltransferase, Cobalt-precorrin-4 Transmethylase, Domain 2"/>
    <property type="match status" value="1"/>
</dbReference>
<dbReference type="Gene3D" id="3.40.1010.10">
    <property type="entry name" value="Cobalt-precorrin-4 Transmethylase, Domain 1"/>
    <property type="match status" value="1"/>
</dbReference>
<evidence type="ECO:0000256" key="1">
    <source>
        <dbReference type="ARBA" id="ARBA00022490"/>
    </source>
</evidence>
<keyword evidence="4 6" id="KW-0808">Transferase</keyword>
<evidence type="ECO:0000256" key="4">
    <source>
        <dbReference type="ARBA" id="ARBA00022679"/>
    </source>
</evidence>
<dbReference type="FunFam" id="3.30.950.10:FF:000002">
    <property type="entry name" value="Ribosomal RNA small subunit methyltransferase I"/>
    <property type="match status" value="1"/>
</dbReference>
<comment type="similarity">
    <text evidence="6">Belongs to the methyltransferase superfamily. RsmI family.</text>
</comment>
<comment type="subcellular location">
    <subcellularLocation>
        <location evidence="6">Cytoplasm</location>
    </subcellularLocation>
</comment>
<dbReference type="InterPro" id="IPR008189">
    <property type="entry name" value="rRNA_ssu_MeTfrase_I"/>
</dbReference>
<dbReference type="Pfam" id="PF00590">
    <property type="entry name" value="TP_methylase"/>
    <property type="match status" value="1"/>
</dbReference>
<comment type="caution">
    <text evidence="8">The sequence shown here is derived from an EMBL/GenBank/DDBJ whole genome shotgun (WGS) entry which is preliminary data.</text>
</comment>
<keyword evidence="3 6" id="KW-0489">Methyltransferase</keyword>
<evidence type="ECO:0000256" key="5">
    <source>
        <dbReference type="ARBA" id="ARBA00022691"/>
    </source>
</evidence>
<evidence type="ECO:0000256" key="3">
    <source>
        <dbReference type="ARBA" id="ARBA00022603"/>
    </source>
</evidence>
<dbReference type="PANTHER" id="PTHR46111:SF1">
    <property type="entry name" value="RIBOSOMAL RNA SMALL SUBUNIT METHYLTRANSFERASE I"/>
    <property type="match status" value="1"/>
</dbReference>
<keyword evidence="1 6" id="KW-0963">Cytoplasm</keyword>
<dbReference type="InterPro" id="IPR018063">
    <property type="entry name" value="SAM_MeTrfase_RsmI_CS"/>
</dbReference>
<evidence type="ECO:0000256" key="6">
    <source>
        <dbReference type="HAMAP-Rule" id="MF_01877"/>
    </source>
</evidence>
<evidence type="ECO:0000256" key="2">
    <source>
        <dbReference type="ARBA" id="ARBA00022552"/>
    </source>
</evidence>
<comment type="function">
    <text evidence="6">Catalyzes the 2'-O-methylation of the ribose of cytidine 1402 (C1402) in 16S rRNA.</text>
</comment>
<organism evidence="8 9">
    <name type="scientific">Luoshenia tenuis</name>
    <dbReference type="NCBI Taxonomy" id="2763654"/>
    <lineage>
        <taxon>Bacteria</taxon>
        <taxon>Bacillati</taxon>
        <taxon>Bacillota</taxon>
        <taxon>Clostridia</taxon>
        <taxon>Christensenellales</taxon>
        <taxon>Christensenellaceae</taxon>
        <taxon>Luoshenia</taxon>
    </lineage>
</organism>
<dbReference type="InterPro" id="IPR035996">
    <property type="entry name" value="4pyrrol_Methylase_sf"/>
</dbReference>
<dbReference type="EC" id="2.1.1.198" evidence="6"/>
<dbReference type="GO" id="GO:0005737">
    <property type="term" value="C:cytoplasm"/>
    <property type="evidence" value="ECO:0007669"/>
    <property type="project" value="UniProtKB-SubCell"/>
</dbReference>
<name>A0A926CZS8_9FIRM</name>
<dbReference type="InterPro" id="IPR000878">
    <property type="entry name" value="4pyrrol_Mease"/>
</dbReference>
<dbReference type="GO" id="GO:0070677">
    <property type="term" value="F:rRNA (cytosine-2'-O-)-methyltransferase activity"/>
    <property type="evidence" value="ECO:0007669"/>
    <property type="project" value="UniProtKB-UniRule"/>
</dbReference>
<dbReference type="HAMAP" id="MF_01877">
    <property type="entry name" value="16SrRNA_methyltr_I"/>
    <property type="match status" value="1"/>
</dbReference>
<keyword evidence="5 6" id="KW-0949">S-adenosyl-L-methionine</keyword>
<dbReference type="AlphaFoldDB" id="A0A926CZS8"/>
<dbReference type="NCBIfam" id="TIGR00096">
    <property type="entry name" value="16S rRNA (cytidine(1402)-2'-O)-methyltransferase"/>
    <property type="match status" value="1"/>
</dbReference>
<evidence type="ECO:0000313" key="8">
    <source>
        <dbReference type="EMBL" id="MBC8528736.1"/>
    </source>
</evidence>
<dbReference type="PANTHER" id="PTHR46111">
    <property type="entry name" value="RIBOSOMAL RNA SMALL SUBUNIT METHYLTRANSFERASE I"/>
    <property type="match status" value="1"/>
</dbReference>
<dbReference type="PROSITE" id="PS01296">
    <property type="entry name" value="RSMI"/>
    <property type="match status" value="1"/>
</dbReference>
<dbReference type="CDD" id="cd11648">
    <property type="entry name" value="RsmI"/>
    <property type="match status" value="1"/>
</dbReference>
<reference evidence="8" key="1">
    <citation type="submission" date="2020-08" db="EMBL/GenBank/DDBJ databases">
        <title>Genome public.</title>
        <authorList>
            <person name="Liu C."/>
            <person name="Sun Q."/>
        </authorList>
    </citation>
    <scope>NUCLEOTIDE SEQUENCE</scope>
    <source>
        <strain evidence="8">NSJ-44</strain>
    </source>
</reference>
<keyword evidence="2 6" id="KW-0698">rRNA processing</keyword>
<dbReference type="InterPro" id="IPR014776">
    <property type="entry name" value="4pyrrole_Mease_sub2"/>
</dbReference>
<dbReference type="FunFam" id="3.40.1010.10:FF:000007">
    <property type="entry name" value="Ribosomal RNA small subunit methyltransferase I"/>
    <property type="match status" value="1"/>
</dbReference>
<gene>
    <name evidence="6 8" type="primary">rsmI</name>
    <name evidence="8" type="ORF">H8699_04690</name>
</gene>
<keyword evidence="9" id="KW-1185">Reference proteome</keyword>
<protein>
    <recommendedName>
        <fullName evidence="6">Ribosomal RNA small subunit methyltransferase I</fullName>
        <ecNumber evidence="6">2.1.1.198</ecNumber>
    </recommendedName>
    <alternativeName>
        <fullName evidence="6">16S rRNA 2'-O-ribose C1402 methyltransferase</fullName>
    </alternativeName>
    <alternativeName>
        <fullName evidence="6">rRNA (cytidine-2'-O-)-methyltransferase RsmI</fullName>
    </alternativeName>
</protein>
<dbReference type="InterPro" id="IPR014777">
    <property type="entry name" value="4pyrrole_Mease_sub1"/>
</dbReference>
<dbReference type="Proteomes" id="UP000654279">
    <property type="component" value="Unassembled WGS sequence"/>
</dbReference>
<comment type="catalytic activity">
    <reaction evidence="6">
        <text>cytidine(1402) in 16S rRNA + S-adenosyl-L-methionine = 2'-O-methylcytidine(1402) in 16S rRNA + S-adenosyl-L-homocysteine + H(+)</text>
        <dbReference type="Rhea" id="RHEA:42924"/>
        <dbReference type="Rhea" id="RHEA-COMP:10285"/>
        <dbReference type="Rhea" id="RHEA-COMP:10286"/>
        <dbReference type="ChEBI" id="CHEBI:15378"/>
        <dbReference type="ChEBI" id="CHEBI:57856"/>
        <dbReference type="ChEBI" id="CHEBI:59789"/>
        <dbReference type="ChEBI" id="CHEBI:74495"/>
        <dbReference type="ChEBI" id="CHEBI:82748"/>
        <dbReference type="EC" id="2.1.1.198"/>
    </reaction>
</comment>
<proteinExistence type="inferred from homology"/>
<dbReference type="SUPFAM" id="SSF53790">
    <property type="entry name" value="Tetrapyrrole methylase"/>
    <property type="match status" value="1"/>
</dbReference>
<dbReference type="PIRSF" id="PIRSF005917">
    <property type="entry name" value="MTase_YraL"/>
    <property type="match status" value="1"/>
</dbReference>
<feature type="domain" description="Tetrapyrrole methylase" evidence="7">
    <location>
        <begin position="7"/>
        <end position="205"/>
    </location>
</feature>